<dbReference type="EMBL" id="ASVY01000003">
    <property type="protein sequence ID" value="EOT59593.1"/>
    <property type="molecule type" value="Genomic_DNA"/>
</dbReference>
<name>R2T573_9ENTE</name>
<evidence type="ECO:0000256" key="1">
    <source>
        <dbReference type="SAM" id="Coils"/>
    </source>
</evidence>
<keyword evidence="1" id="KW-0175">Coiled coil</keyword>
<dbReference type="OrthoDB" id="2194564at2"/>
<protein>
    <recommendedName>
        <fullName evidence="7">MapZ extracellular domain-containing protein</fullName>
    </recommendedName>
</protein>
<keyword evidence="2" id="KW-0472">Membrane</keyword>
<keyword evidence="2" id="KW-1133">Transmembrane helix</keyword>
<evidence type="ECO:0000313" key="4">
    <source>
        <dbReference type="EMBL" id="EOT59593.1"/>
    </source>
</evidence>
<keyword evidence="6" id="KW-1185">Reference proteome</keyword>
<evidence type="ECO:0000256" key="2">
    <source>
        <dbReference type="SAM" id="Phobius"/>
    </source>
</evidence>
<dbReference type="eggNOG" id="ENOG503403H">
    <property type="taxonomic scope" value="Bacteria"/>
</dbReference>
<comment type="caution">
    <text evidence="3">The sequence shown here is derived from an EMBL/GenBank/DDBJ whole genome shotgun (WGS) entry which is preliminary data.</text>
</comment>
<evidence type="ECO:0000313" key="6">
    <source>
        <dbReference type="Proteomes" id="UP000014197"/>
    </source>
</evidence>
<evidence type="ECO:0008006" key="7">
    <source>
        <dbReference type="Google" id="ProtNLM"/>
    </source>
</evidence>
<dbReference type="STRING" id="155618.RV06_GL001001"/>
<dbReference type="RefSeq" id="WP_010760402.1">
    <property type="nucleotide sequence ID" value="NZ_KB946315.1"/>
</dbReference>
<evidence type="ECO:0000313" key="3">
    <source>
        <dbReference type="EMBL" id="EOI00169.1"/>
    </source>
</evidence>
<dbReference type="AlphaFoldDB" id="R2T573"/>
<feature type="transmembrane region" description="Helical" evidence="2">
    <location>
        <begin position="14"/>
        <end position="34"/>
    </location>
</feature>
<reference evidence="3 5" key="1">
    <citation type="submission" date="2013-02" db="EMBL/GenBank/DDBJ databases">
        <title>The Genome Sequence of Enterococcus haemoperoxidus BAA-382.</title>
        <authorList>
            <consortium name="The Broad Institute Genome Sequencing Platform"/>
            <consortium name="The Broad Institute Genome Sequencing Center for Infectious Disease"/>
            <person name="Earl A.M."/>
            <person name="Gilmore M.S."/>
            <person name="Lebreton F."/>
            <person name="Walker B."/>
            <person name="Young S.K."/>
            <person name="Zeng Q."/>
            <person name="Gargeya S."/>
            <person name="Fitzgerald M."/>
            <person name="Haas B."/>
            <person name="Abouelleil A."/>
            <person name="Alvarado L."/>
            <person name="Arachchi H.M."/>
            <person name="Berlin A.M."/>
            <person name="Chapman S.B."/>
            <person name="Dewar J."/>
            <person name="Goldberg J."/>
            <person name="Griggs A."/>
            <person name="Gujja S."/>
            <person name="Hansen M."/>
            <person name="Howarth C."/>
            <person name="Imamovic A."/>
            <person name="Larimer J."/>
            <person name="McCowan C."/>
            <person name="Murphy C."/>
            <person name="Neiman D."/>
            <person name="Pearson M."/>
            <person name="Priest M."/>
            <person name="Roberts A."/>
            <person name="Saif S."/>
            <person name="Shea T."/>
            <person name="Sisk P."/>
            <person name="Sykes S."/>
            <person name="Wortman J."/>
            <person name="Nusbaum C."/>
            <person name="Birren B."/>
        </authorList>
    </citation>
    <scope>NUCLEOTIDE SEQUENCE [LARGE SCALE GENOMIC DNA]</scope>
    <source>
        <strain evidence="3 5">ATCC BAA-382</strain>
    </source>
</reference>
<dbReference type="Proteomes" id="UP000014197">
    <property type="component" value="Unassembled WGS sequence"/>
</dbReference>
<feature type="coiled-coil region" evidence="1">
    <location>
        <begin position="44"/>
        <end position="71"/>
    </location>
</feature>
<dbReference type="Proteomes" id="UP000013858">
    <property type="component" value="Unassembled WGS sequence"/>
</dbReference>
<dbReference type="EMBL" id="AJAR01000003">
    <property type="protein sequence ID" value="EOI00169.1"/>
    <property type="molecule type" value="Genomic_DNA"/>
</dbReference>
<sequence length="279" mass="31905">MIKSWLVNRDRVKIIIYLIVISCSIGICLLGIRINAKQQHQRKIEYAEATVENEAVKIKQLNKQVRQFYRNDEQEFLTDSIKESSIKEVEGQIAAVKYEAEDFGLNSKEFSTGHTEIGQRKIELTNSIKNVRKKYTIQNEITKLLVQGPTDWSVKDETLVISEEATAEKITRIREKLSGNTGAWHDAITLLLDEIDTQVTQYSELEKSINLMREGEELTSNANSENYILNYNQLELIKNETLRNRLSDKLDIIGKLLDNIPVNVGPNVIEEEVLLPESG</sequence>
<accession>R2T573</accession>
<evidence type="ECO:0000313" key="5">
    <source>
        <dbReference type="Proteomes" id="UP000013858"/>
    </source>
</evidence>
<dbReference type="PATRIC" id="fig|1158608.3.peg.169"/>
<gene>
    <name evidence="4" type="ORF">I583_02228</name>
    <name evidence="3" type="ORF">UAW_00183</name>
</gene>
<proteinExistence type="predicted"/>
<reference evidence="4 6" key="2">
    <citation type="submission" date="2013-03" db="EMBL/GenBank/DDBJ databases">
        <title>The Genome Sequence of Enterococcus haemoperoxidus BAA-382 (PacBio/Illumina hybrid assembly).</title>
        <authorList>
            <consortium name="The Broad Institute Genomics Platform"/>
            <consortium name="The Broad Institute Genome Sequencing Center for Infectious Disease"/>
            <person name="Earl A."/>
            <person name="Russ C."/>
            <person name="Gilmore M."/>
            <person name="Surin D."/>
            <person name="Walker B."/>
            <person name="Young S."/>
            <person name="Zeng Q."/>
            <person name="Gargeya S."/>
            <person name="Fitzgerald M."/>
            <person name="Haas B."/>
            <person name="Abouelleil A."/>
            <person name="Allen A.W."/>
            <person name="Alvarado L."/>
            <person name="Arachchi H.M."/>
            <person name="Berlin A.M."/>
            <person name="Chapman S.B."/>
            <person name="Gainer-Dewar J."/>
            <person name="Goldberg J."/>
            <person name="Griggs A."/>
            <person name="Gujja S."/>
            <person name="Hansen M."/>
            <person name="Howarth C."/>
            <person name="Imamovic A."/>
            <person name="Ireland A."/>
            <person name="Larimer J."/>
            <person name="McCowan C."/>
            <person name="Murphy C."/>
            <person name="Pearson M."/>
            <person name="Poon T.W."/>
            <person name="Priest M."/>
            <person name="Roberts A."/>
            <person name="Saif S."/>
            <person name="Shea T."/>
            <person name="Sisk P."/>
            <person name="Sykes S."/>
            <person name="Wortman J."/>
            <person name="Nusbaum C."/>
            <person name="Birren B."/>
        </authorList>
    </citation>
    <scope>NUCLEOTIDE SEQUENCE [LARGE SCALE GENOMIC DNA]</scope>
    <source>
        <strain evidence="4 6">ATCC BAA-382</strain>
    </source>
</reference>
<organism evidence="3 5">
    <name type="scientific">Enterococcus haemoperoxidus ATCC BAA-382</name>
    <dbReference type="NCBI Taxonomy" id="1158608"/>
    <lineage>
        <taxon>Bacteria</taxon>
        <taxon>Bacillati</taxon>
        <taxon>Bacillota</taxon>
        <taxon>Bacilli</taxon>
        <taxon>Lactobacillales</taxon>
        <taxon>Enterococcaceae</taxon>
        <taxon>Enterococcus</taxon>
    </lineage>
</organism>
<keyword evidence="2" id="KW-0812">Transmembrane</keyword>